<reference evidence="1 2" key="1">
    <citation type="journal article" date="2012" name="J. Virol.">
        <title>Biology of a Novel Mycobacteriophage, SWU1, Isolated from Chinese Soil as Revealed by Genomic Characteristics.</title>
        <authorList>
            <person name="Fan X."/>
            <person name="Teng T."/>
            <person name="Wang H."/>
            <person name="Xie J."/>
        </authorList>
    </citation>
    <scope>NUCLEOTIDE SEQUENCE [LARGE SCALE GENOMIC DNA]</scope>
</reference>
<dbReference type="KEGG" id="vg:12978824"/>
<sequence length="101" mass="11624">MTATDTHLPSKAGTKEYKKTLELDPDAGYTYVEMGPIPDKPKWHQELYASQKFPFPTPEAARRFAQAEAVRHPGREIVIEFEDGRRWNGQEFVTREVSSRT</sequence>
<dbReference type="GeneID" id="12978824"/>
<keyword evidence="2" id="KW-1185">Reference proteome</keyword>
<organism evidence="1 2">
    <name type="scientific">Mycobacterium phage SWU1</name>
    <dbReference type="NCBI Taxonomy" id="1175504"/>
    <lineage>
        <taxon>Viruses</taxon>
        <taxon>Duplodnaviria</taxon>
        <taxon>Heunggongvirae</taxon>
        <taxon>Uroviricota</taxon>
        <taxon>Caudoviricetes</taxon>
        <taxon>Fromanvirus</taxon>
        <taxon>Fromanvirus SWU1</taxon>
    </lineage>
</organism>
<dbReference type="RefSeq" id="YP_006382992.1">
    <property type="nucleotide sequence ID" value="NC_017973.1"/>
</dbReference>
<protein>
    <submittedName>
        <fullName evidence="1">Uncharacterized protein</fullName>
    </submittedName>
</protein>
<accession>I1V1K4</accession>
<dbReference type="Proteomes" id="UP000002876">
    <property type="component" value="Segment"/>
</dbReference>
<name>I1V1K4_9CAUD</name>
<proteinExistence type="predicted"/>
<dbReference type="OrthoDB" id="25274at10239"/>
<dbReference type="EMBL" id="JF946695">
    <property type="protein sequence ID" value="AFI24982.1"/>
    <property type="molecule type" value="Genomic_DNA"/>
</dbReference>
<evidence type="ECO:0000313" key="1">
    <source>
        <dbReference type="EMBL" id="AFI24982.1"/>
    </source>
</evidence>
<evidence type="ECO:0000313" key="2">
    <source>
        <dbReference type="Proteomes" id="UP000002876"/>
    </source>
</evidence>